<evidence type="ECO:0000313" key="2">
    <source>
        <dbReference type="Proteomes" id="UP000245390"/>
    </source>
</evidence>
<name>A0A316G5E9_9RHOB</name>
<dbReference type="EMBL" id="QGGV01000005">
    <property type="protein sequence ID" value="PWK56149.1"/>
    <property type="molecule type" value="Genomic_DNA"/>
</dbReference>
<keyword evidence="2" id="KW-1185">Reference proteome</keyword>
<dbReference type="OrthoDB" id="9816424at2"/>
<dbReference type="RefSeq" id="WP_109759570.1">
    <property type="nucleotide sequence ID" value="NZ_CP034588.1"/>
</dbReference>
<accession>A0A316G5E9</accession>
<reference evidence="1 2" key="1">
    <citation type="submission" date="2018-05" db="EMBL/GenBank/DDBJ databases">
        <title>Genomic Encyclopedia of Type Strains, Phase IV (KMG-IV): sequencing the most valuable type-strain genomes for metagenomic binning, comparative biology and taxonomic classification.</title>
        <authorList>
            <person name="Goeker M."/>
        </authorList>
    </citation>
    <scope>NUCLEOTIDE SEQUENCE [LARGE SCALE GENOMIC DNA]</scope>
    <source>
        <strain evidence="1 2">DSM 103371</strain>
    </source>
</reference>
<dbReference type="Gene3D" id="3.40.50.150">
    <property type="entry name" value="Vaccinia Virus protein VP39"/>
    <property type="match status" value="1"/>
</dbReference>
<protein>
    <recommendedName>
        <fullName evidence="3">Methyltransferase family protein</fullName>
    </recommendedName>
</protein>
<evidence type="ECO:0008006" key="3">
    <source>
        <dbReference type="Google" id="ProtNLM"/>
    </source>
</evidence>
<organism evidence="1 2">
    <name type="scientific">Silicimonas algicola</name>
    <dbReference type="NCBI Taxonomy" id="1826607"/>
    <lineage>
        <taxon>Bacteria</taxon>
        <taxon>Pseudomonadati</taxon>
        <taxon>Pseudomonadota</taxon>
        <taxon>Alphaproteobacteria</taxon>
        <taxon>Rhodobacterales</taxon>
        <taxon>Paracoccaceae</taxon>
    </lineage>
</organism>
<dbReference type="Proteomes" id="UP000245390">
    <property type="component" value="Unassembled WGS sequence"/>
</dbReference>
<dbReference type="KEGG" id="salo:EF888_17535"/>
<dbReference type="AlphaFoldDB" id="A0A316G5E9"/>
<proteinExistence type="predicted"/>
<comment type="caution">
    <text evidence="1">The sequence shown here is derived from an EMBL/GenBank/DDBJ whole genome shotgun (WGS) entry which is preliminary data.</text>
</comment>
<dbReference type="SUPFAM" id="SSF53335">
    <property type="entry name" value="S-adenosyl-L-methionine-dependent methyltransferases"/>
    <property type="match status" value="1"/>
</dbReference>
<gene>
    <name evidence="1" type="ORF">C8D95_105216</name>
</gene>
<sequence>MEDISATEPSLTALAETYGSDKGARKHRYTELYDMLFRPFRDRPVSFLEMGLLIGGPEHGKDASRETRDLPSIRMWLDYFSQAQVIGLDISDFAWFRHPRFRFVQCDMDDRALIARAAREIGPVDIAIDDASHASHHQQNAFLEIFPTMPSGPLYIIEDLRWQPETFEKPGITKTAALFRGFAETRTFRHRDPDTEAAFRAVAPMISGCFVFQTHYTKTRRNQVAVVHKI</sequence>
<dbReference type="InterPro" id="IPR029063">
    <property type="entry name" value="SAM-dependent_MTases_sf"/>
</dbReference>
<evidence type="ECO:0000313" key="1">
    <source>
        <dbReference type="EMBL" id="PWK56149.1"/>
    </source>
</evidence>